<reference evidence="2 3" key="1">
    <citation type="journal article" date="2016" name="Genome Announc.">
        <title>Draft Genome Sequences of Five Rapidly Growing Mycobacterium Species, M. thermoresistibile, M. fortuitum subsp. acetamidolyticum, M. canariasense, M. brisbanense, and M. novocastrense.</title>
        <authorList>
            <person name="Katahira K."/>
            <person name="Ogura Y."/>
            <person name="Gotoh Y."/>
            <person name="Hayashi T."/>
        </authorList>
    </citation>
    <scope>NUCLEOTIDE SEQUENCE [LARGE SCALE GENOMIC DNA]</scope>
    <source>
        <strain evidence="2 3">JCM6368</strain>
    </source>
</reference>
<organism evidence="2 3">
    <name type="scientific">Mycolicibacterium fortuitum subsp. acetamidolyticum</name>
    <dbReference type="NCBI Taxonomy" id="144550"/>
    <lineage>
        <taxon>Bacteria</taxon>
        <taxon>Bacillati</taxon>
        <taxon>Actinomycetota</taxon>
        <taxon>Actinomycetes</taxon>
        <taxon>Mycobacteriales</taxon>
        <taxon>Mycobacteriaceae</taxon>
        <taxon>Mycolicibacterium</taxon>
    </lineage>
</organism>
<protein>
    <recommendedName>
        <fullName evidence="1">DUF6884 domain-containing protein</fullName>
    </recommendedName>
</protein>
<dbReference type="RefSeq" id="WP_061264949.1">
    <property type="nucleotide sequence ID" value="NZ_BCSZ01000052.1"/>
</dbReference>
<dbReference type="Proteomes" id="UP000069705">
    <property type="component" value="Unassembled WGS sequence"/>
</dbReference>
<gene>
    <name evidence="2" type="ORF">RMCFA_5088</name>
</gene>
<evidence type="ECO:0000259" key="1">
    <source>
        <dbReference type="Pfam" id="PF21818"/>
    </source>
</evidence>
<sequence>MPLDARFYNATPSPDNTELATIADEPAELSCRGGHILFVVACGSTKLDHPAPAEQLYCSSHFALMLAAARSEAADTARVCGKTTSVAILSALHGLVDPTTVLAPYNLKMGQPGSTTATQVAGQLAAAPPAEIVAMLPAAYLRVLTEAARVLDDGGRADIAVLDAFEAAPGIGYQRGVAASLLRTAGQFGSPTHT</sequence>
<evidence type="ECO:0000313" key="3">
    <source>
        <dbReference type="Proteomes" id="UP000069705"/>
    </source>
</evidence>
<accession>A0A100WV12</accession>
<dbReference type="EMBL" id="BCSZ01000052">
    <property type="protein sequence ID" value="GAT04977.1"/>
    <property type="molecule type" value="Genomic_DNA"/>
</dbReference>
<dbReference type="InterPro" id="IPR049251">
    <property type="entry name" value="DUF6884"/>
</dbReference>
<dbReference type="Pfam" id="PF21818">
    <property type="entry name" value="DUF6884"/>
    <property type="match status" value="1"/>
</dbReference>
<evidence type="ECO:0000313" key="2">
    <source>
        <dbReference type="EMBL" id="GAT04977.1"/>
    </source>
</evidence>
<name>A0A100WV12_MYCFO</name>
<dbReference type="AlphaFoldDB" id="A0A100WV12"/>
<comment type="caution">
    <text evidence="2">The sequence shown here is derived from an EMBL/GenBank/DDBJ whole genome shotgun (WGS) entry which is preliminary data.</text>
</comment>
<reference evidence="3" key="2">
    <citation type="submission" date="2016-02" db="EMBL/GenBank/DDBJ databases">
        <title>Draft genome sequence of five rapidly growing Mycobacterium species.</title>
        <authorList>
            <person name="Katahira K."/>
            <person name="Gotou Y."/>
            <person name="Iida K."/>
            <person name="Ogura Y."/>
            <person name="Hayashi T."/>
        </authorList>
    </citation>
    <scope>NUCLEOTIDE SEQUENCE [LARGE SCALE GENOMIC DNA]</scope>
    <source>
        <strain evidence="3">JCM6368</strain>
    </source>
</reference>
<proteinExistence type="predicted"/>
<feature type="domain" description="DUF6884" evidence="1">
    <location>
        <begin position="38"/>
        <end position="141"/>
    </location>
</feature>